<accession>A0A9R1PAJ3</accession>
<dbReference type="EMBL" id="LT934114">
    <property type="protein sequence ID" value="VAH39743.1"/>
    <property type="molecule type" value="Genomic_DNA"/>
</dbReference>
<evidence type="ECO:0000313" key="2">
    <source>
        <dbReference type="Proteomes" id="UP000324705"/>
    </source>
</evidence>
<protein>
    <submittedName>
        <fullName evidence="1">Uncharacterized protein</fullName>
    </submittedName>
</protein>
<organism evidence="1 2">
    <name type="scientific">Triticum turgidum subsp. durum</name>
    <name type="common">Durum wheat</name>
    <name type="synonym">Triticum durum</name>
    <dbReference type="NCBI Taxonomy" id="4567"/>
    <lineage>
        <taxon>Eukaryota</taxon>
        <taxon>Viridiplantae</taxon>
        <taxon>Streptophyta</taxon>
        <taxon>Embryophyta</taxon>
        <taxon>Tracheophyta</taxon>
        <taxon>Spermatophyta</taxon>
        <taxon>Magnoliopsida</taxon>
        <taxon>Liliopsida</taxon>
        <taxon>Poales</taxon>
        <taxon>Poaceae</taxon>
        <taxon>BOP clade</taxon>
        <taxon>Pooideae</taxon>
        <taxon>Triticodae</taxon>
        <taxon>Triticeae</taxon>
        <taxon>Triticinae</taxon>
        <taxon>Triticum</taxon>
    </lineage>
</organism>
<dbReference type="InterPro" id="IPR032675">
    <property type="entry name" value="LRR_dom_sf"/>
</dbReference>
<proteinExistence type="predicted"/>
<name>A0A9R1PAJ3_TRITD</name>
<dbReference type="Gene3D" id="3.80.10.10">
    <property type="entry name" value="Ribonuclease Inhibitor"/>
    <property type="match status" value="1"/>
</dbReference>
<keyword evidence="2" id="KW-1185">Reference proteome</keyword>
<reference evidence="1 2" key="1">
    <citation type="submission" date="2017-09" db="EMBL/GenBank/DDBJ databases">
        <authorList>
            <consortium name="International Durum Wheat Genome Sequencing Consortium (IDWGSC)"/>
            <person name="Milanesi L."/>
        </authorList>
    </citation>
    <scope>NUCLEOTIDE SEQUENCE [LARGE SCALE GENOMIC DNA]</scope>
    <source>
        <strain evidence="2">cv. Svevo</strain>
    </source>
</reference>
<sequence length="239" mass="26966">MLIKLELISLGSFENWIYPAEQESSLVGDLLPPDTHMLPLLQVLIIRDCPKLLGFPFSNHIVSLNWFPKLQELQVLDCPELSSVIPISWIENLCSVRMKCVKLLEKFAYSKSFNEAKLEIIGKGDLHSLEQVLVSDKETGIETLTLDKCPPLELKHLLMLTSLRRLIVQNSVVLVGPLGGGQTDLEWQLPVEYIGINESKTLTCASMVPPRAFACTTKSYIHQAPIARPRLYYVKVKRN</sequence>
<evidence type="ECO:0000313" key="1">
    <source>
        <dbReference type="EMBL" id="VAH39743.1"/>
    </source>
</evidence>
<dbReference type="AlphaFoldDB" id="A0A9R1PAJ3"/>
<gene>
    <name evidence="1" type="ORF">TRITD_2Bv1G001790</name>
</gene>
<dbReference type="SUPFAM" id="SSF52058">
    <property type="entry name" value="L domain-like"/>
    <property type="match status" value="1"/>
</dbReference>
<dbReference type="Proteomes" id="UP000324705">
    <property type="component" value="Chromosome 2B"/>
</dbReference>
<dbReference type="Gramene" id="TRITD2Bv1G001790.1">
    <property type="protein sequence ID" value="TRITD2Bv1G001790.1"/>
    <property type="gene ID" value="TRITD2Bv1G001790"/>
</dbReference>